<dbReference type="SUPFAM" id="SSF56436">
    <property type="entry name" value="C-type lectin-like"/>
    <property type="match status" value="2"/>
</dbReference>
<dbReference type="AlphaFoldDB" id="A0A8T0B2X2"/>
<feature type="domain" description="C-type lectin" evidence="2">
    <location>
        <begin position="1"/>
        <end position="75"/>
    </location>
</feature>
<evidence type="ECO:0000256" key="1">
    <source>
        <dbReference type="ARBA" id="ARBA00023157"/>
    </source>
</evidence>
<comment type="caution">
    <text evidence="3">The sequence shown here is derived from an EMBL/GenBank/DDBJ whole genome shotgun (WGS) entry which is preliminary data.</text>
</comment>
<keyword evidence="1" id="KW-1015">Disulfide bond</keyword>
<protein>
    <recommendedName>
        <fullName evidence="2">C-type lectin domain-containing protein</fullName>
    </recommendedName>
</protein>
<dbReference type="PANTHER" id="PTHR45784:SF8">
    <property type="entry name" value="C-TYPE MANNOSE RECEPTOR 2-RELATED"/>
    <property type="match status" value="1"/>
</dbReference>
<accession>A0A8T0B2X2</accession>
<feature type="domain" description="C-type lectin" evidence="2">
    <location>
        <begin position="70"/>
        <end position="194"/>
    </location>
</feature>
<organism evidence="3 4">
    <name type="scientific">Silurus meridionalis</name>
    <name type="common">Southern catfish</name>
    <name type="synonym">Silurus soldatovi meridionalis</name>
    <dbReference type="NCBI Taxonomy" id="175797"/>
    <lineage>
        <taxon>Eukaryota</taxon>
        <taxon>Metazoa</taxon>
        <taxon>Chordata</taxon>
        <taxon>Craniata</taxon>
        <taxon>Vertebrata</taxon>
        <taxon>Euteleostomi</taxon>
        <taxon>Actinopterygii</taxon>
        <taxon>Neopterygii</taxon>
        <taxon>Teleostei</taxon>
        <taxon>Ostariophysi</taxon>
        <taxon>Siluriformes</taxon>
        <taxon>Siluridae</taxon>
        <taxon>Silurus</taxon>
    </lineage>
</organism>
<dbReference type="PROSITE" id="PS50041">
    <property type="entry name" value="C_TYPE_LECTIN_2"/>
    <property type="match status" value="2"/>
</dbReference>
<keyword evidence="4" id="KW-1185">Reference proteome</keyword>
<dbReference type="InterPro" id="IPR016186">
    <property type="entry name" value="C-type_lectin-like/link_sf"/>
</dbReference>
<reference evidence="3" key="1">
    <citation type="submission" date="2020-08" db="EMBL/GenBank/DDBJ databases">
        <title>Chromosome-level assembly of Southern catfish (Silurus meridionalis) provides insights into visual adaptation to the nocturnal and benthic lifestyles.</title>
        <authorList>
            <person name="Zhang Y."/>
            <person name="Wang D."/>
            <person name="Peng Z."/>
        </authorList>
    </citation>
    <scope>NUCLEOTIDE SEQUENCE</scope>
    <source>
        <strain evidence="3">SWU-2019-XX</strain>
        <tissue evidence="3">Muscle</tissue>
    </source>
</reference>
<dbReference type="EMBL" id="JABFDY010000013">
    <property type="protein sequence ID" value="KAF7699342.1"/>
    <property type="molecule type" value="Genomic_DNA"/>
</dbReference>
<gene>
    <name evidence="3" type="ORF">HF521_004084</name>
</gene>
<dbReference type="InterPro" id="IPR001304">
    <property type="entry name" value="C-type_lectin-like"/>
</dbReference>
<dbReference type="InterPro" id="IPR016187">
    <property type="entry name" value="CTDL_fold"/>
</dbReference>
<dbReference type="Proteomes" id="UP000606274">
    <property type="component" value="Unassembled WGS sequence"/>
</dbReference>
<dbReference type="CDD" id="cd00037">
    <property type="entry name" value="CLECT"/>
    <property type="match status" value="2"/>
</dbReference>
<proteinExistence type="predicted"/>
<evidence type="ECO:0000313" key="4">
    <source>
        <dbReference type="Proteomes" id="UP000606274"/>
    </source>
</evidence>
<dbReference type="Gene3D" id="3.10.100.10">
    <property type="entry name" value="Mannose-Binding Protein A, subunit A"/>
    <property type="match status" value="2"/>
</dbReference>
<dbReference type="InterPro" id="IPR018378">
    <property type="entry name" value="C-type_lectin_CS"/>
</dbReference>
<dbReference type="Pfam" id="PF00059">
    <property type="entry name" value="Lectin_C"/>
    <property type="match status" value="2"/>
</dbReference>
<evidence type="ECO:0000313" key="3">
    <source>
        <dbReference type="EMBL" id="KAF7699342.1"/>
    </source>
</evidence>
<dbReference type="PROSITE" id="PS00615">
    <property type="entry name" value="C_TYPE_LECTIN_1"/>
    <property type="match status" value="1"/>
</dbReference>
<evidence type="ECO:0000259" key="2">
    <source>
        <dbReference type="PROSITE" id="PS50041"/>
    </source>
</evidence>
<name>A0A8T0B2X2_SILME</name>
<sequence>MEQAKLELMLAQTDRVWAGLRFMNRRWFWLSGNPVVTLDSLPSCPDWRYYCGAINTKTNMWENRDCEEKLNFLCWRYLILVNELMTWEEALQYCTTEYTGFASLPNTTQIRQVNKELALTQTESVWVALRYIDGKWFWLSESPLGVDPGTGNPPDPLVSMPSCPALPYRCGAINTKTNGFENRDCNEKLNFLCWK</sequence>
<dbReference type="PANTHER" id="PTHR45784">
    <property type="entry name" value="C-TYPE LECTIN DOMAIN FAMILY 20 MEMBER A-RELATED"/>
    <property type="match status" value="1"/>
</dbReference>